<dbReference type="InterPro" id="IPR001647">
    <property type="entry name" value="HTH_TetR"/>
</dbReference>
<dbReference type="InterPro" id="IPR009057">
    <property type="entry name" value="Homeodomain-like_sf"/>
</dbReference>
<sequence>MNNTLRTNPQQERAITTIDKILEASKRVLISEGYEKFTTNRVATASSLNIGTIYRYFPDKEKIIIQLYKKRLEESISFLTTYLANTTTWNSADEFLGQLLKEYIESHSDEDHTIAVELTKAAVMNQHIHELDKTHDEQTFSLLCDALEERFALHIERSLIQFIIELGLHLALMVSMQPKENRTTTSERAVATIIAAVHMLTTTPVC</sequence>
<gene>
    <name evidence="4" type="ORF">AB2Z07_10670</name>
</gene>
<comment type="caution">
    <text evidence="4">The sequence shown here is derived from an EMBL/GenBank/DDBJ whole genome shotgun (WGS) entry which is preliminary data.</text>
</comment>
<dbReference type="PROSITE" id="PS01081">
    <property type="entry name" value="HTH_TETR_1"/>
    <property type="match status" value="1"/>
</dbReference>
<organism evidence="4 5">
    <name type="scientific">Halodesulfovibrio aestuarii</name>
    <dbReference type="NCBI Taxonomy" id="126333"/>
    <lineage>
        <taxon>Bacteria</taxon>
        <taxon>Pseudomonadati</taxon>
        <taxon>Thermodesulfobacteriota</taxon>
        <taxon>Desulfovibrionia</taxon>
        <taxon>Desulfovibrionales</taxon>
        <taxon>Desulfovibrionaceae</taxon>
        <taxon>Halodesulfovibrio</taxon>
    </lineage>
</organism>
<dbReference type="PANTHER" id="PTHR43479:SF11">
    <property type="entry name" value="ACREF_ENVCD OPERON REPRESSOR-RELATED"/>
    <property type="match status" value="1"/>
</dbReference>
<keyword evidence="1 2" id="KW-0238">DNA-binding</keyword>
<dbReference type="InterPro" id="IPR023772">
    <property type="entry name" value="DNA-bd_HTH_TetR-type_CS"/>
</dbReference>
<reference evidence="4 5" key="1">
    <citation type="submission" date="2024-07" db="EMBL/GenBank/DDBJ databases">
        <title>Active virus-host system and metabolic interactions in a Lokiarchaeon culture.</title>
        <authorList>
            <person name="Ponce Toledo R.I."/>
            <person name="Rodrigues Oliveira T."/>
            <person name="Schleper C."/>
        </authorList>
    </citation>
    <scope>NUCLEOTIDE SEQUENCE [LARGE SCALE GENOMIC DNA]</scope>
    <source>
        <strain evidence="4 5">B35</strain>
    </source>
</reference>
<dbReference type="PRINTS" id="PR00455">
    <property type="entry name" value="HTHTETR"/>
</dbReference>
<proteinExistence type="predicted"/>
<evidence type="ECO:0000256" key="2">
    <source>
        <dbReference type="PROSITE-ProRule" id="PRU00335"/>
    </source>
</evidence>
<protein>
    <submittedName>
        <fullName evidence="4">TetR/AcrR family transcriptional regulator</fullName>
    </submittedName>
</protein>
<feature type="DNA-binding region" description="H-T-H motif" evidence="2">
    <location>
        <begin position="38"/>
        <end position="57"/>
    </location>
</feature>
<dbReference type="RefSeq" id="WP_371150630.1">
    <property type="nucleotide sequence ID" value="NZ_CP192217.1"/>
</dbReference>
<keyword evidence="5" id="KW-1185">Reference proteome</keyword>
<dbReference type="PROSITE" id="PS50977">
    <property type="entry name" value="HTH_TETR_2"/>
    <property type="match status" value="1"/>
</dbReference>
<feature type="domain" description="HTH tetR-type" evidence="3">
    <location>
        <begin position="15"/>
        <end position="75"/>
    </location>
</feature>
<dbReference type="InterPro" id="IPR050624">
    <property type="entry name" value="HTH-type_Tx_Regulator"/>
</dbReference>
<dbReference type="EMBL" id="JBFSOO010000007">
    <property type="protein sequence ID" value="MEZ6853984.1"/>
    <property type="molecule type" value="Genomic_DNA"/>
</dbReference>
<dbReference type="Gene3D" id="1.10.357.10">
    <property type="entry name" value="Tetracycline Repressor, domain 2"/>
    <property type="match status" value="1"/>
</dbReference>
<evidence type="ECO:0000256" key="1">
    <source>
        <dbReference type="ARBA" id="ARBA00023125"/>
    </source>
</evidence>
<dbReference type="SUPFAM" id="SSF46689">
    <property type="entry name" value="Homeodomain-like"/>
    <property type="match status" value="1"/>
</dbReference>
<evidence type="ECO:0000259" key="3">
    <source>
        <dbReference type="PROSITE" id="PS50977"/>
    </source>
</evidence>
<evidence type="ECO:0000313" key="4">
    <source>
        <dbReference type="EMBL" id="MEZ6853984.1"/>
    </source>
</evidence>
<dbReference type="PANTHER" id="PTHR43479">
    <property type="entry name" value="ACREF/ENVCD OPERON REPRESSOR-RELATED"/>
    <property type="match status" value="1"/>
</dbReference>
<name>A0ABV4JTB2_9BACT</name>
<dbReference type="Pfam" id="PF00440">
    <property type="entry name" value="TetR_N"/>
    <property type="match status" value="1"/>
</dbReference>
<evidence type="ECO:0000313" key="5">
    <source>
        <dbReference type="Proteomes" id="UP001568358"/>
    </source>
</evidence>
<dbReference type="Proteomes" id="UP001568358">
    <property type="component" value="Unassembled WGS sequence"/>
</dbReference>
<accession>A0ABV4JTB2</accession>